<keyword evidence="5 8" id="KW-0812">Transmembrane</keyword>
<keyword evidence="10" id="KW-1185">Reference proteome</keyword>
<name>A0A1E2US44_9GAMM</name>
<evidence type="ECO:0000313" key="9">
    <source>
        <dbReference type="EMBL" id="ODB97304.1"/>
    </source>
</evidence>
<evidence type="ECO:0000256" key="8">
    <source>
        <dbReference type="SAM" id="Phobius"/>
    </source>
</evidence>
<dbReference type="AlphaFoldDB" id="A0A1E2US44"/>
<dbReference type="GO" id="GO:0005886">
    <property type="term" value="C:plasma membrane"/>
    <property type="evidence" value="ECO:0007669"/>
    <property type="project" value="UniProtKB-SubCell"/>
</dbReference>
<feature type="transmembrane region" description="Helical" evidence="8">
    <location>
        <begin position="54"/>
        <end position="72"/>
    </location>
</feature>
<dbReference type="PANTHER" id="PTHR37819:SF1">
    <property type="entry name" value="PROTEIN PSIE"/>
    <property type="match status" value="1"/>
</dbReference>
<comment type="similarity">
    <text evidence="2">Belongs to the PsiE family.</text>
</comment>
<comment type="subcellular location">
    <subcellularLocation>
        <location evidence="1">Cell inner membrane</location>
        <topology evidence="1">Multi-pass membrane protein</topology>
    </subcellularLocation>
</comment>
<evidence type="ECO:0000256" key="2">
    <source>
        <dbReference type="ARBA" id="ARBA00005632"/>
    </source>
</evidence>
<dbReference type="InterPro" id="IPR009315">
    <property type="entry name" value="P_starv_induced_PsiE"/>
</dbReference>
<comment type="caution">
    <text evidence="9">The sequence shown here is derived from an EMBL/GenBank/DDBJ whole genome shotgun (WGS) entry which is preliminary data.</text>
</comment>
<dbReference type="RefSeq" id="WP_069005076.1">
    <property type="nucleotide sequence ID" value="NZ_LVJX01000007.1"/>
</dbReference>
<dbReference type="EMBL" id="LVJZ01000003">
    <property type="protein sequence ID" value="ODB97304.1"/>
    <property type="molecule type" value="Genomic_DNA"/>
</dbReference>
<evidence type="ECO:0000256" key="1">
    <source>
        <dbReference type="ARBA" id="ARBA00004429"/>
    </source>
</evidence>
<evidence type="ECO:0000256" key="4">
    <source>
        <dbReference type="ARBA" id="ARBA00022475"/>
    </source>
</evidence>
<feature type="transmembrane region" description="Helical" evidence="8">
    <location>
        <begin position="106"/>
        <end position="125"/>
    </location>
</feature>
<gene>
    <name evidence="9" type="ORF">A3196_11350</name>
</gene>
<dbReference type="Pfam" id="PF06146">
    <property type="entry name" value="PsiE"/>
    <property type="match status" value="1"/>
</dbReference>
<dbReference type="OrthoDB" id="9792470at2"/>
<protein>
    <recommendedName>
        <fullName evidence="3">Protein PsiE</fullName>
    </recommendedName>
</protein>
<reference evidence="9 10" key="1">
    <citation type="submission" date="2016-03" db="EMBL/GenBank/DDBJ databases">
        <title>Chemosynthetic sulphur-oxidizing symbionts of marine invertebrate animals are capable of nitrogen fixation.</title>
        <authorList>
            <person name="Petersen J.M."/>
            <person name="Kemper A."/>
            <person name="Gruber-Vodicka H."/>
            <person name="Cardini U."/>
            <person name="Geest Mvander."/>
            <person name="Kleiner M."/>
            <person name="Bulgheresi S."/>
            <person name="Fussmann M."/>
            <person name="Herbold C."/>
            <person name="Seah B.K.B."/>
            <person name="Antony C.Paul."/>
            <person name="Liu D."/>
            <person name="Belitz A."/>
            <person name="Weber M."/>
        </authorList>
    </citation>
    <scope>NUCLEOTIDE SEQUENCE [LARGE SCALE GENOMIC DNA]</scope>
    <source>
        <strain evidence="9">G_D</strain>
    </source>
</reference>
<dbReference type="STRING" id="1818881.A3196_11350"/>
<dbReference type="Proteomes" id="UP000094849">
    <property type="component" value="Unassembled WGS sequence"/>
</dbReference>
<organism evidence="9 10">
    <name type="scientific">Candidatus Thiodiazotropha endoloripes</name>
    <dbReference type="NCBI Taxonomy" id="1818881"/>
    <lineage>
        <taxon>Bacteria</taxon>
        <taxon>Pseudomonadati</taxon>
        <taxon>Pseudomonadota</taxon>
        <taxon>Gammaproteobacteria</taxon>
        <taxon>Chromatiales</taxon>
        <taxon>Sedimenticolaceae</taxon>
        <taxon>Candidatus Thiodiazotropha</taxon>
    </lineage>
</organism>
<dbReference type="PANTHER" id="PTHR37819">
    <property type="entry name" value="PROTEIN PSIE"/>
    <property type="match status" value="1"/>
</dbReference>
<evidence type="ECO:0000256" key="7">
    <source>
        <dbReference type="ARBA" id="ARBA00023136"/>
    </source>
</evidence>
<evidence type="ECO:0000256" key="3">
    <source>
        <dbReference type="ARBA" id="ARBA00021903"/>
    </source>
</evidence>
<dbReference type="PIRSF" id="PIRSF029598">
    <property type="entry name" value="PsiE"/>
    <property type="match status" value="1"/>
</dbReference>
<keyword evidence="4" id="KW-1003">Cell membrane</keyword>
<evidence type="ECO:0000313" key="10">
    <source>
        <dbReference type="Proteomes" id="UP000094849"/>
    </source>
</evidence>
<evidence type="ECO:0000256" key="5">
    <source>
        <dbReference type="ARBA" id="ARBA00022692"/>
    </source>
</evidence>
<keyword evidence="7 8" id="KW-0472">Membrane</keyword>
<evidence type="ECO:0000256" key="6">
    <source>
        <dbReference type="ARBA" id="ARBA00022989"/>
    </source>
</evidence>
<proteinExistence type="inferred from homology"/>
<feature type="transmembrane region" description="Helical" evidence="8">
    <location>
        <begin position="20"/>
        <end position="42"/>
    </location>
</feature>
<keyword evidence="6 8" id="KW-1133">Transmembrane helix</keyword>
<accession>A0A1E2US44</accession>
<dbReference type="InterPro" id="IPR020948">
    <property type="entry name" value="P_starv_induced_PsiE-like"/>
</dbReference>
<sequence>MSEPKSIQIIEKLGDILVETFHIIGLFVIGATVVWSGVVAYMEMISHGHATLKDILLLFIYLELGAMVGIYFKTRRLPVQFLIYIAITALTRLLTIDIKQMPNETILTVTGAILMLTFAILVLRYRHSQAKGEHEDL</sequence>
<dbReference type="GO" id="GO:0016036">
    <property type="term" value="P:cellular response to phosphate starvation"/>
    <property type="evidence" value="ECO:0007669"/>
    <property type="project" value="InterPro"/>
</dbReference>
<feature type="transmembrane region" description="Helical" evidence="8">
    <location>
        <begin position="78"/>
        <end position="94"/>
    </location>
</feature>